<organism evidence="1 2">
    <name type="scientific">Mucor plumbeus</name>
    <dbReference type="NCBI Taxonomy" id="97098"/>
    <lineage>
        <taxon>Eukaryota</taxon>
        <taxon>Fungi</taxon>
        <taxon>Fungi incertae sedis</taxon>
        <taxon>Mucoromycota</taxon>
        <taxon>Mucoromycotina</taxon>
        <taxon>Mucoromycetes</taxon>
        <taxon>Mucorales</taxon>
        <taxon>Mucorineae</taxon>
        <taxon>Mucoraceae</taxon>
        <taxon>Mucor</taxon>
    </lineage>
</organism>
<sequence length="396" mass="45433">MFGHFPKPKLQSSALYFRWVQSLLTLGQQAIDNHPVFYMLSHHVRNINQCHYHHIPLLFPCSRTQGVRKQRIGTLDMLYRAIDYIPRSFDQAIINPATAFTLPLQAAFYAPPSSSSMSVSAKVKQMMVSDVFHYNSYLRLLHWKDTLDSDLLVWKRAPPTIYKGLITGNFKLQHYFVPLCRPASFMDTNISFAPFVNCLSLDVSLTAAKSKVSAKLFRSAFQSTQIAPESLRNVFAASWKYFWSLSLTVFQRNVIYRLINGCIPNRSFLHLVMPTVFDSPLCPVCVVSRDSSSHLLFRCPSKEKVWQGVIFEFLWPTTSIGDIKEALLSLDFSYLWYCQVKGIDSYKILFTSLSQIWLAHMRFVFNQVPVSPAAILASIRINIQKMIDEDQCQSLL</sequence>
<dbReference type="Proteomes" id="UP000650833">
    <property type="component" value="Unassembled WGS sequence"/>
</dbReference>
<accession>A0A8H7RIC7</accession>
<keyword evidence="2" id="KW-1185">Reference proteome</keyword>
<gene>
    <name evidence="1" type="ORF">INT46_004697</name>
</gene>
<dbReference type="AlphaFoldDB" id="A0A8H7RIC7"/>
<comment type="caution">
    <text evidence="1">The sequence shown here is derived from an EMBL/GenBank/DDBJ whole genome shotgun (WGS) entry which is preliminary data.</text>
</comment>
<evidence type="ECO:0000313" key="2">
    <source>
        <dbReference type="Proteomes" id="UP000650833"/>
    </source>
</evidence>
<dbReference type="EMBL" id="JAEPRC010000071">
    <property type="protein sequence ID" value="KAG2211098.1"/>
    <property type="molecule type" value="Genomic_DNA"/>
</dbReference>
<name>A0A8H7RIC7_9FUNG</name>
<proteinExistence type="predicted"/>
<evidence type="ECO:0000313" key="1">
    <source>
        <dbReference type="EMBL" id="KAG2211098.1"/>
    </source>
</evidence>
<reference evidence="1" key="1">
    <citation type="submission" date="2020-12" db="EMBL/GenBank/DDBJ databases">
        <title>Metabolic potential, ecology and presence of endohyphal bacteria is reflected in genomic diversity of Mucoromycotina.</title>
        <authorList>
            <person name="Muszewska A."/>
            <person name="Okrasinska A."/>
            <person name="Steczkiewicz K."/>
            <person name="Drgas O."/>
            <person name="Orlowska M."/>
            <person name="Perlinska-Lenart U."/>
            <person name="Aleksandrzak-Piekarczyk T."/>
            <person name="Szatraj K."/>
            <person name="Zielenkiewicz U."/>
            <person name="Pilsyk S."/>
            <person name="Malc E."/>
            <person name="Mieczkowski P."/>
            <person name="Kruszewska J.S."/>
            <person name="Biernat P."/>
            <person name="Pawlowska J."/>
        </authorList>
    </citation>
    <scope>NUCLEOTIDE SEQUENCE</scope>
    <source>
        <strain evidence="1">CBS 226.32</strain>
    </source>
</reference>
<protein>
    <recommendedName>
        <fullName evidence="3">Reverse transcriptase zinc-binding domain-containing protein</fullName>
    </recommendedName>
</protein>
<evidence type="ECO:0008006" key="3">
    <source>
        <dbReference type="Google" id="ProtNLM"/>
    </source>
</evidence>
<dbReference type="OrthoDB" id="2276072at2759"/>